<dbReference type="RefSeq" id="XP_016640173.1">
    <property type="nucleotide sequence ID" value="XM_016789910.1"/>
</dbReference>
<dbReference type="AlphaFoldDB" id="A0A084FZ62"/>
<sequence>MSGLEVRVSYFGFCLMLNSSLSACSNDIGALQQSVDGHDPLNLMWMAKKFHDETIFSGLIFIAIIFAFACVCLLLVSFPSWHREYDSDDSEIEVKPFPSRQIVQASLGIVSIAALLGLISALWQHLSTAATTVMVKTLTYNSVVGHVGTAAMVLGWVGAAIFVVVALGIVLIMMSLKVLAELAD</sequence>
<keyword evidence="1" id="KW-0812">Transmembrane</keyword>
<dbReference type="VEuPathDB" id="FungiDB:SAPIO_CDS8228"/>
<name>A0A084FZ62_PSEDA</name>
<evidence type="ECO:0000313" key="2">
    <source>
        <dbReference type="EMBL" id="KEZ40374.1"/>
    </source>
</evidence>
<dbReference type="EMBL" id="JOWA01000121">
    <property type="protein sequence ID" value="KEZ40374.1"/>
    <property type="molecule type" value="Genomic_DNA"/>
</dbReference>
<dbReference type="OMA" id="WQHVNSS"/>
<dbReference type="PANTHER" id="PTHR28092:SF1">
    <property type="entry name" value="FACTOR-INDUCED GENE 1 PROTEIN"/>
    <property type="match status" value="1"/>
</dbReference>
<comment type="caution">
    <text evidence="2">The sequence shown here is derived from an EMBL/GenBank/DDBJ whole genome shotgun (WGS) entry which is preliminary data.</text>
</comment>
<protein>
    <submittedName>
        <fullName evidence="2">Uncharacterized protein</fullName>
    </submittedName>
</protein>
<organism evidence="2 3">
    <name type="scientific">Pseudallescheria apiosperma</name>
    <name type="common">Scedosporium apiospermum</name>
    <dbReference type="NCBI Taxonomy" id="563466"/>
    <lineage>
        <taxon>Eukaryota</taxon>
        <taxon>Fungi</taxon>
        <taxon>Dikarya</taxon>
        <taxon>Ascomycota</taxon>
        <taxon>Pezizomycotina</taxon>
        <taxon>Sordariomycetes</taxon>
        <taxon>Hypocreomycetidae</taxon>
        <taxon>Microascales</taxon>
        <taxon>Microascaceae</taxon>
        <taxon>Scedosporium</taxon>
    </lineage>
</organism>
<dbReference type="InterPro" id="IPR033481">
    <property type="entry name" value="Dni1/Fig1"/>
</dbReference>
<proteinExistence type="predicted"/>
<evidence type="ECO:0000256" key="1">
    <source>
        <dbReference type="SAM" id="Phobius"/>
    </source>
</evidence>
<dbReference type="HOGENOM" id="CLU_068733_0_0_1"/>
<feature type="transmembrane region" description="Helical" evidence="1">
    <location>
        <begin position="55"/>
        <end position="81"/>
    </location>
</feature>
<keyword evidence="1" id="KW-0472">Membrane</keyword>
<dbReference type="GO" id="GO:0016020">
    <property type="term" value="C:membrane"/>
    <property type="evidence" value="ECO:0007669"/>
    <property type="project" value="InterPro"/>
</dbReference>
<evidence type="ECO:0000313" key="3">
    <source>
        <dbReference type="Proteomes" id="UP000028545"/>
    </source>
</evidence>
<feature type="transmembrane region" description="Helical" evidence="1">
    <location>
        <begin position="143"/>
        <end position="172"/>
    </location>
</feature>
<dbReference type="Proteomes" id="UP000028545">
    <property type="component" value="Unassembled WGS sequence"/>
</dbReference>
<reference evidence="2 3" key="1">
    <citation type="journal article" date="2014" name="Genome Announc.">
        <title>Draft genome sequence of the pathogenic fungus Scedosporium apiospermum.</title>
        <authorList>
            <person name="Vandeputte P."/>
            <person name="Ghamrawi S."/>
            <person name="Rechenmann M."/>
            <person name="Iltis A."/>
            <person name="Giraud S."/>
            <person name="Fleury M."/>
            <person name="Thornton C."/>
            <person name="Delhaes L."/>
            <person name="Meyer W."/>
            <person name="Papon N."/>
            <person name="Bouchara J.P."/>
        </authorList>
    </citation>
    <scope>NUCLEOTIDE SEQUENCE [LARGE SCALE GENOMIC DNA]</scope>
    <source>
        <strain evidence="2 3">IHEM 14462</strain>
    </source>
</reference>
<dbReference type="PROSITE" id="PS51257">
    <property type="entry name" value="PROKAR_LIPOPROTEIN"/>
    <property type="match status" value="1"/>
</dbReference>
<dbReference type="PANTHER" id="PTHR28092">
    <property type="entry name" value="FACTOR-INDUCED GENE 1 PROTEIN"/>
    <property type="match status" value="1"/>
</dbReference>
<dbReference type="GO" id="GO:0000747">
    <property type="term" value="P:conjugation with cellular fusion"/>
    <property type="evidence" value="ECO:0007669"/>
    <property type="project" value="TreeGrafter"/>
</dbReference>
<dbReference type="Pfam" id="PF12351">
    <property type="entry name" value="Fig1"/>
    <property type="match status" value="1"/>
</dbReference>
<accession>A0A084FZ62</accession>
<keyword evidence="3" id="KW-1185">Reference proteome</keyword>
<gene>
    <name evidence="2" type="ORF">SAPIO_CDS8228</name>
</gene>
<dbReference type="KEGG" id="sapo:SAPIO_CDS8228"/>
<dbReference type="OrthoDB" id="3550957at2759"/>
<dbReference type="GeneID" id="27727300"/>
<keyword evidence="1" id="KW-1133">Transmembrane helix</keyword>
<feature type="transmembrane region" description="Helical" evidence="1">
    <location>
        <begin position="102"/>
        <end position="123"/>
    </location>
</feature>
<dbReference type="GO" id="GO:0043332">
    <property type="term" value="C:mating projection tip"/>
    <property type="evidence" value="ECO:0007669"/>
    <property type="project" value="TreeGrafter"/>
</dbReference>